<dbReference type="Pfam" id="PF10294">
    <property type="entry name" value="Methyltransf_16"/>
    <property type="match status" value="1"/>
</dbReference>
<dbReference type="EMBL" id="BEYU01000005">
    <property type="protein sequence ID" value="GBG24336.1"/>
    <property type="molecule type" value="Genomic_DNA"/>
</dbReference>
<gene>
    <name evidence="2" type="ORF">FCC1311_005542</name>
</gene>
<dbReference type="OrthoDB" id="413520at2759"/>
<reference evidence="2 3" key="1">
    <citation type="submission" date="2017-12" db="EMBL/GenBank/DDBJ databases">
        <title>Sequencing, de novo assembly and annotation of complete genome of a new Thraustochytrid species, strain FCC1311.</title>
        <authorList>
            <person name="Sedici K."/>
            <person name="Godart F."/>
            <person name="Aiese Cigliano R."/>
            <person name="Sanseverino W."/>
            <person name="Barakat M."/>
            <person name="Ortet P."/>
            <person name="Marechal E."/>
            <person name="Cagnac O."/>
            <person name="Amato A."/>
        </authorList>
    </citation>
    <scope>NUCLEOTIDE SEQUENCE [LARGE SCALE GENOMIC DNA]</scope>
</reference>
<dbReference type="Gene3D" id="3.40.50.150">
    <property type="entry name" value="Vaccinia Virus protein VP39"/>
    <property type="match status" value="1"/>
</dbReference>
<protein>
    <submittedName>
        <fullName evidence="2">Protein-lysine methyltransferase METTL21D</fullName>
    </submittedName>
</protein>
<proteinExistence type="predicted"/>
<organism evidence="2 3">
    <name type="scientific">Hondaea fermentalgiana</name>
    <dbReference type="NCBI Taxonomy" id="2315210"/>
    <lineage>
        <taxon>Eukaryota</taxon>
        <taxon>Sar</taxon>
        <taxon>Stramenopiles</taxon>
        <taxon>Bigyra</taxon>
        <taxon>Labyrinthulomycetes</taxon>
        <taxon>Thraustochytrida</taxon>
        <taxon>Thraustochytriidae</taxon>
        <taxon>Hondaea</taxon>
    </lineage>
</organism>
<evidence type="ECO:0000313" key="3">
    <source>
        <dbReference type="Proteomes" id="UP000241890"/>
    </source>
</evidence>
<dbReference type="InterPro" id="IPR019410">
    <property type="entry name" value="Methyltransf_16"/>
</dbReference>
<dbReference type="GO" id="GO:0008168">
    <property type="term" value="F:methyltransferase activity"/>
    <property type="evidence" value="ECO:0007669"/>
    <property type="project" value="UniProtKB-KW"/>
</dbReference>
<feature type="region of interest" description="Disordered" evidence="1">
    <location>
        <begin position="269"/>
        <end position="293"/>
    </location>
</feature>
<feature type="compositionally biased region" description="Basic and acidic residues" evidence="1">
    <location>
        <begin position="274"/>
        <end position="287"/>
    </location>
</feature>
<dbReference type="GO" id="GO:0032259">
    <property type="term" value="P:methylation"/>
    <property type="evidence" value="ECO:0007669"/>
    <property type="project" value="UniProtKB-KW"/>
</dbReference>
<evidence type="ECO:0000256" key="1">
    <source>
        <dbReference type="SAM" id="MobiDB-lite"/>
    </source>
</evidence>
<sequence length="1268" mass="140961">MLAGLASLLAGEEERFCQESENRIIFRSDWDAFALPAYFCKESNQASSSTVPDSSRQESVKTVSESKLGIDFTRACQHDFTIKLKSAAQDCSKVTVRQLPDEDEQLGAVVWDCGLVLCRILDRITAQLGPDWLHKTLVVELGSGTGVVGLCAAQLGAKRLVLSDRAEMLELLTSNCNGTLAPNSLAQTSAFSCQVSQASDPKIHGGKLSLALVLHASTVGIEHTLTVQAAKNLRHCLLAQKKTREAQELERNLEQTLVKLRKRLELKRTTKQAASKDAKAADATRESSEEDAYQSMRRTIAQARSNDESNAQKLPFERSIFTPVEFAGSFGLSKTPPSKRTIYPRWNEFRAETTLDVDGASDVVATLPVPSGKEGTVVFRGNQFTDVGSFSVHYLLHGSFFSIGSSAAFDICHVHISLVLLNKDIRSGDAIHIQYSSSLKQGQLQCDWIGLFREDDEYEEEDDIYSEYPRGSPDTCILRFRSMGIERHVRMCIITNPGDLKQDRLALREALNERLEDFRRRYRVQITLVDLADHIIADDMCADKLDDLSRGMSGVEALFHEIEACRPFNFLLVADRFGWLLRDGVPARLERMMPWLQSEATKQRSILDVAAEFAVETPLAQGEDSDVEAVLFWKCTRADPLDAALGNTMENSNPERLEADADENFDGLLRLEERMWRECGLEALSYESIEELASNTADQVLDELEAVFPEEAVPSARRVVMCSMESVANLYRRRVGELSPGFQQIMTSLEAFALFLPRNLPYSLHDLTELQVKMVRKTVRTLGADAEATLRERLGDSLFLPEINPTWSRVDSCAPDVWDRGTPLALVASPLAGKSTLVSLLMENLHASMLPWGDLTPTATELTTRQFFVHKGTRHILIGLFLGSSSKFRTGASIASYVVQEALEALGETTVLGSMGLGSPSQAQHQQQSAGHRGVDFDVLIPVLQRHKARLILVLDDVDEVGVNWLPRTLDPFLFRVIMTMKPNSAAYQSAKQRLFNFAYLAQAFPSDLLDKLEKGAGNVPAATLRSVTGKLTSRQTCAGLDAITDMNAVTTKLVKKCMAELGSHQGKAAELLQLCKSDPTWWCHIFERVNPASFKRQLICDDATIGRFNLVLFAWEANILNESGHLSAIKALSTRDLVHDILGRLVKQRPTAGLMLQVLVRPANKAVAERELMSIIESHRHWNAVHYSVARRFFIETIAEPVAGKLVLRNQWLRETIEEFLHTTSVPKLTHHQQSTLHIKSGSPQSTMGGRQRRLSHFMSAASPSSP</sequence>
<dbReference type="AlphaFoldDB" id="A0A2R5FZY8"/>
<keyword evidence="3" id="KW-1185">Reference proteome</keyword>
<dbReference type="PANTHER" id="PTHR14614">
    <property type="entry name" value="HEPATOCELLULAR CARCINOMA-ASSOCIATED ANTIGEN"/>
    <property type="match status" value="1"/>
</dbReference>
<keyword evidence="2" id="KW-0808">Transferase</keyword>
<dbReference type="Proteomes" id="UP000241890">
    <property type="component" value="Unassembled WGS sequence"/>
</dbReference>
<name>A0A2R5FZY8_9STRA</name>
<dbReference type="SUPFAM" id="SSF53335">
    <property type="entry name" value="S-adenosyl-L-methionine-dependent methyltransferases"/>
    <property type="match status" value="1"/>
</dbReference>
<evidence type="ECO:0000313" key="2">
    <source>
        <dbReference type="EMBL" id="GBG24336.1"/>
    </source>
</evidence>
<feature type="compositionally biased region" description="Polar residues" evidence="1">
    <location>
        <begin position="1232"/>
        <end position="1250"/>
    </location>
</feature>
<comment type="caution">
    <text evidence="2">The sequence shown here is derived from an EMBL/GenBank/DDBJ whole genome shotgun (WGS) entry which is preliminary data.</text>
</comment>
<keyword evidence="2" id="KW-0489">Methyltransferase</keyword>
<dbReference type="InterPro" id="IPR029063">
    <property type="entry name" value="SAM-dependent_MTases_sf"/>
</dbReference>
<accession>A0A2R5FZY8</accession>
<feature type="region of interest" description="Disordered" evidence="1">
    <location>
        <begin position="1232"/>
        <end position="1268"/>
    </location>
</feature>
<dbReference type="InParanoid" id="A0A2R5FZY8"/>